<sequence length="1664" mass="183869">INSSMYSEKLKKEGNLDQGNMIKLQTENEVKSSEKSSSSSSSSTGSSSMKTSVNMGNPNNIAKRILVLSQKGDWSGCEQALKALERVVQDPDIESGSEPLSTTMDTVTGNTPLMYAAMENKTNILERMLNLGCNIHAKNKEQYSTLHLASMYSRDDTIKMLLSKKADPSISGGPKQQTCIHLVCSRPTSQALQILRSLMTVAPKNARLIPDADGNIPLFAAIDSGNINVCRELLTQDTEAQIKYTKEPLNETVLHLAGRRKDNDLLRLFIEGGAAVDARNTDGTTVLHIASLNGDENMIRTLYLARANATITDKEDRTPLHMAAERGHTAVVEFLADKFKASVFDRTKDGSTLMHIAALNGHPDTAMVLFKKGVPLLMPNKNGARGIHTAAMKGHVSVINTLLAKGENVDAVTNDNYTALHLAVEAGKSAVVETLLGHGAAVHIKGGTIGETPLHIACRIDEVRGEKCTKMLLKSGAATNLPMSDGRGPCHIASECGSISVLKELLENNGDPGKIDETGETALHKACKSCHYEVIKLLLSYVETRDGNCDEFIHKVNTRGESALHYAAKIGKNDIHYPDEDQKIVSILMKHKAEVFQQTYDTKETVFHFVSNEGNPDVLREILKSLHSGQIQLAVNKQSITGWSPLLVASSKGHNELVKIYLENNGRVDVFDNEGKSALHLAAEHGSIEVCENLLQKNAFINSKSKTGWTSLHFAAQKGYTELVEFFVKKHNATIDSHNMRKQTPLHLAASAGQLEVCRLLLELGASLDSTDDFGQKPIHLAARSDKPEVVKLLLKQRPNLVSVTTKDGSTCAHIAARKGSSHVIEQLMLFDKSVVINARNKITDSTPLHIATEGGHKDLVALLMKSGASATDENKFGLSPIHIAAKHGHNDIIDQFYRQGINLRQVSRKTGMSALHIAAYHGEEDVVRELLTHVPSSMKSELPSSPGHAIARELATESELTPLHLAAFSGSEDAVRALLNSSGVQVEGGSSPSSYIPLHLACLKGHVGVVGLLLSRSTTLLKIPDSKGRTCLHVAALAGHYEMVQVLLGQGSDYTIIDKEGWSPMHCAAQAGHFDVVKLLVESGAPTTVQTKNGKTPLWFAAAEGHIVVVIYLIKQEHDSYNLLEDRKFIFNLMVCGKKCNNTPTEDFILASPAPVDIAAKISSIYRELSVKEKERAFDLQDVSKFSEHICNELVSISSGADNPGVILQATDRRNSPFLDILIECELKKVIANSAVQTYTTELWKGGIEHWPGWKIFILLSCFAFFPPLWLIFSLPLNNKYNKTPIIKFGCHLTSHIYFMIFQIITTCLPLYPITRSSLFPYWNEWMVLIWLSGLLLRELTDPGERRGLGAIKIVIIVLYLIAAGIHIAALFVEQKDWSRLMYIRNQLSGVAVLCCCAQFLDFLSFHHLFGPWAIIISSLIIDLGKFLTVLLLFQFGFTMLVMAMNQPYSKLGSPENLKEDMQPEVNVTAIKGFEGLFFSLFGLTKPQDLKMTVYNEEWTLELFKVLFSVYLLVTVIVLINLLIAMMSDTYQRIQQHSDTEWKFGLAKLIRNMHRTNASPAPINLVTTWAVFMYQLFKKNLKKKDKYKRMKHEQRRPSEGLKTSSLKKKMGKVSPFTDAASTNEGAHAASVSSMRSRNMLEHAIHWQPIIKKYRDLKNETSEN</sequence>
<feature type="repeat" description="ANK" evidence="10">
    <location>
        <begin position="911"/>
        <end position="932"/>
    </location>
</feature>
<dbReference type="PROSITE" id="PS50088">
    <property type="entry name" value="ANK_REPEAT"/>
    <property type="match status" value="21"/>
</dbReference>
<dbReference type="Pfam" id="PF12796">
    <property type="entry name" value="Ank_2"/>
    <property type="match status" value="8"/>
</dbReference>
<protein>
    <recommendedName>
        <fullName evidence="13">Ion transport domain-containing protein</fullName>
    </recommendedName>
</protein>
<feature type="transmembrane region" description="Helical" evidence="12">
    <location>
        <begin position="1321"/>
        <end position="1338"/>
    </location>
</feature>
<feature type="repeat" description="ANK" evidence="10">
    <location>
        <begin position="349"/>
        <end position="381"/>
    </location>
</feature>
<feature type="transmembrane region" description="Helical" evidence="12">
    <location>
        <begin position="1350"/>
        <end position="1372"/>
    </location>
</feature>
<dbReference type="PRINTS" id="PR01415">
    <property type="entry name" value="ANKYRIN"/>
</dbReference>
<feature type="repeat" description="ANK" evidence="10">
    <location>
        <begin position="108"/>
        <end position="140"/>
    </location>
</feature>
<feature type="repeat" description="ANK" evidence="10">
    <location>
        <begin position="959"/>
        <end position="981"/>
    </location>
</feature>
<evidence type="ECO:0000256" key="10">
    <source>
        <dbReference type="PROSITE-ProRule" id="PRU00023"/>
    </source>
</evidence>
<feature type="repeat" description="ANK" evidence="10">
    <location>
        <begin position="1061"/>
        <end position="1093"/>
    </location>
</feature>
<keyword evidence="7" id="KW-0406">Ion transport</keyword>
<dbReference type="Pfam" id="PF13637">
    <property type="entry name" value="Ank_4"/>
    <property type="match status" value="2"/>
</dbReference>
<keyword evidence="5 12" id="KW-1133">Transmembrane helix</keyword>
<feature type="repeat" description="ANK" evidence="10">
    <location>
        <begin position="415"/>
        <end position="447"/>
    </location>
</feature>
<name>A0A0K2UZ62_LEPSM</name>
<proteinExistence type="predicted"/>
<dbReference type="SUPFAM" id="SSF48403">
    <property type="entry name" value="Ankyrin repeat"/>
    <property type="match status" value="4"/>
</dbReference>
<keyword evidence="9" id="KW-0407">Ion channel</keyword>
<evidence type="ECO:0000256" key="1">
    <source>
        <dbReference type="ARBA" id="ARBA00004141"/>
    </source>
</evidence>
<feature type="region of interest" description="Disordered" evidence="11">
    <location>
        <begin position="1588"/>
        <end position="1608"/>
    </location>
</feature>
<dbReference type="PROSITE" id="PS50297">
    <property type="entry name" value="ANK_REP_REGION"/>
    <property type="match status" value="20"/>
</dbReference>
<evidence type="ECO:0000256" key="5">
    <source>
        <dbReference type="ARBA" id="ARBA00022989"/>
    </source>
</evidence>
<dbReference type="PRINTS" id="PR01097">
    <property type="entry name" value="TRNSRECEPTRP"/>
</dbReference>
<feature type="non-terminal residue" evidence="14">
    <location>
        <position position="1"/>
    </location>
</feature>
<evidence type="ECO:0000256" key="12">
    <source>
        <dbReference type="SAM" id="Phobius"/>
    </source>
</evidence>
<feature type="repeat" description="ANK" evidence="10">
    <location>
        <begin position="315"/>
        <end position="338"/>
    </location>
</feature>
<dbReference type="InterPro" id="IPR002110">
    <property type="entry name" value="Ankyrin_rpt"/>
</dbReference>
<evidence type="ECO:0000259" key="13">
    <source>
        <dbReference type="Pfam" id="PF00520"/>
    </source>
</evidence>
<dbReference type="OrthoDB" id="6363110at2759"/>
<feature type="transmembrane region" description="Helical" evidence="12">
    <location>
        <begin position="1257"/>
        <end position="1278"/>
    </location>
</feature>
<evidence type="ECO:0000256" key="9">
    <source>
        <dbReference type="ARBA" id="ARBA00023303"/>
    </source>
</evidence>
<feature type="repeat" description="ANK" evidence="10">
    <location>
        <begin position="1028"/>
        <end position="1060"/>
    </location>
</feature>
<keyword evidence="2" id="KW-0813">Transport</keyword>
<feature type="repeat" description="ANK" evidence="10">
    <location>
        <begin position="282"/>
        <end position="314"/>
    </location>
</feature>
<feature type="compositionally biased region" description="Low complexity" evidence="11">
    <location>
        <begin position="35"/>
        <end position="52"/>
    </location>
</feature>
<evidence type="ECO:0000256" key="8">
    <source>
        <dbReference type="ARBA" id="ARBA00023136"/>
    </source>
</evidence>
<comment type="subcellular location">
    <subcellularLocation>
        <location evidence="1">Membrane</location>
        <topology evidence="1">Multi-pass membrane protein</topology>
    </subcellularLocation>
</comment>
<keyword evidence="4" id="KW-0677">Repeat</keyword>
<dbReference type="InterPro" id="IPR002153">
    <property type="entry name" value="TRPC_channel"/>
</dbReference>
<evidence type="ECO:0000256" key="6">
    <source>
        <dbReference type="ARBA" id="ARBA00023043"/>
    </source>
</evidence>
<feature type="region of interest" description="Disordered" evidence="11">
    <location>
        <begin position="1"/>
        <end position="57"/>
    </location>
</feature>
<feature type="repeat" description="ANK" evidence="10">
    <location>
        <begin position="641"/>
        <end position="673"/>
    </location>
</feature>
<reference evidence="14" key="1">
    <citation type="submission" date="2014-05" db="EMBL/GenBank/DDBJ databases">
        <authorList>
            <person name="Chronopoulou M."/>
        </authorList>
    </citation>
    <scope>NUCLEOTIDE SEQUENCE</scope>
    <source>
        <tissue evidence="14">Whole organism</tissue>
    </source>
</reference>
<feature type="repeat" description="ANK" evidence="10">
    <location>
        <begin position="674"/>
        <end position="706"/>
    </location>
</feature>
<evidence type="ECO:0000256" key="7">
    <source>
        <dbReference type="ARBA" id="ARBA00023065"/>
    </source>
</evidence>
<dbReference type="InterPro" id="IPR051165">
    <property type="entry name" value="Multifunctional_ANK_Repeat"/>
</dbReference>
<organism evidence="14">
    <name type="scientific">Lepeophtheirus salmonis</name>
    <name type="common">Salmon louse</name>
    <name type="synonym">Caligus salmonis</name>
    <dbReference type="NCBI Taxonomy" id="72036"/>
    <lineage>
        <taxon>Eukaryota</taxon>
        <taxon>Metazoa</taxon>
        <taxon>Ecdysozoa</taxon>
        <taxon>Arthropoda</taxon>
        <taxon>Crustacea</taxon>
        <taxon>Multicrustacea</taxon>
        <taxon>Hexanauplia</taxon>
        <taxon>Copepoda</taxon>
        <taxon>Siphonostomatoida</taxon>
        <taxon>Caligidae</taxon>
        <taxon>Lepeophtheirus</taxon>
    </lineage>
</organism>
<feature type="repeat" description="ANK" evidence="10">
    <location>
        <begin position="844"/>
        <end position="876"/>
    </location>
</feature>
<dbReference type="SMART" id="SM00248">
    <property type="entry name" value="ANK"/>
    <property type="match status" value="29"/>
</dbReference>
<dbReference type="Pfam" id="PF00520">
    <property type="entry name" value="Ion_trans"/>
    <property type="match status" value="1"/>
</dbReference>
<keyword evidence="6 10" id="KW-0040">ANK repeat</keyword>
<feature type="repeat" description="ANK" evidence="10">
    <location>
        <begin position="518"/>
        <end position="540"/>
    </location>
</feature>
<feature type="repeat" description="ANK" evidence="10">
    <location>
        <begin position="485"/>
        <end position="517"/>
    </location>
</feature>
<feature type="repeat" description="ANK" evidence="10">
    <location>
        <begin position="707"/>
        <end position="730"/>
    </location>
</feature>
<dbReference type="GO" id="GO:0034703">
    <property type="term" value="C:cation channel complex"/>
    <property type="evidence" value="ECO:0007669"/>
    <property type="project" value="UniProtKB-ARBA"/>
</dbReference>
<keyword evidence="8 12" id="KW-0472">Membrane</keyword>
<dbReference type="PANTHER" id="PTHR24123:SF33">
    <property type="entry name" value="PROTEIN HOS4"/>
    <property type="match status" value="1"/>
</dbReference>
<accession>A0A0K2UZ62</accession>
<dbReference type="InterPro" id="IPR036770">
    <property type="entry name" value="Ankyrin_rpt-contain_sf"/>
</dbReference>
<keyword evidence="3 12" id="KW-0812">Transmembrane</keyword>
<evidence type="ECO:0000313" key="14">
    <source>
        <dbReference type="EMBL" id="CDW43006.1"/>
    </source>
</evidence>
<feature type="repeat" description="ANK" evidence="10">
    <location>
        <begin position="741"/>
        <end position="773"/>
    </location>
</feature>
<dbReference type="Gene3D" id="1.25.40.20">
    <property type="entry name" value="Ankyrin repeat-containing domain"/>
    <property type="match status" value="5"/>
</dbReference>
<feature type="domain" description="Ion transport" evidence="13">
    <location>
        <begin position="1353"/>
        <end position="1539"/>
    </location>
</feature>
<dbReference type="Pfam" id="PF00023">
    <property type="entry name" value="Ank"/>
    <property type="match status" value="2"/>
</dbReference>
<evidence type="ECO:0000256" key="3">
    <source>
        <dbReference type="ARBA" id="ARBA00022692"/>
    </source>
</evidence>
<feature type="transmembrane region" description="Helical" evidence="12">
    <location>
        <begin position="1507"/>
        <end position="1528"/>
    </location>
</feature>
<dbReference type="InterPro" id="IPR005821">
    <property type="entry name" value="Ion_trans_dom"/>
</dbReference>
<feature type="repeat" description="ANK" evidence="10">
    <location>
        <begin position="449"/>
        <end position="484"/>
    </location>
</feature>
<feature type="transmembrane region" description="Helical" evidence="12">
    <location>
        <begin position="1298"/>
        <end position="1315"/>
    </location>
</feature>
<evidence type="ECO:0000256" key="4">
    <source>
        <dbReference type="ARBA" id="ARBA00022737"/>
    </source>
</evidence>
<evidence type="ECO:0000256" key="2">
    <source>
        <dbReference type="ARBA" id="ARBA00022448"/>
    </source>
</evidence>
<feature type="repeat" description="ANK" evidence="10">
    <location>
        <begin position="249"/>
        <end position="281"/>
    </location>
</feature>
<feature type="repeat" description="ANK" evidence="10">
    <location>
        <begin position="774"/>
        <end position="806"/>
    </location>
</feature>
<dbReference type="EMBL" id="HACA01025645">
    <property type="protein sequence ID" value="CDW43006.1"/>
    <property type="molecule type" value="Transcribed_RNA"/>
</dbReference>
<feature type="repeat" description="ANK" evidence="10">
    <location>
        <begin position="382"/>
        <end position="414"/>
    </location>
</feature>
<dbReference type="GO" id="GO:0005262">
    <property type="term" value="F:calcium channel activity"/>
    <property type="evidence" value="ECO:0007669"/>
    <property type="project" value="InterPro"/>
</dbReference>
<evidence type="ECO:0000256" key="11">
    <source>
        <dbReference type="SAM" id="MobiDB-lite"/>
    </source>
</evidence>
<feature type="transmembrane region" description="Helical" evidence="12">
    <location>
        <begin position="1562"/>
        <end position="1578"/>
    </location>
</feature>
<dbReference type="PANTHER" id="PTHR24123">
    <property type="entry name" value="ANKYRIN REPEAT-CONTAINING"/>
    <property type="match status" value="1"/>
</dbReference>
<feature type="repeat" description="ANK" evidence="10">
    <location>
        <begin position="877"/>
        <end position="909"/>
    </location>
</feature>